<dbReference type="Pfam" id="PF00702">
    <property type="entry name" value="Hydrolase"/>
    <property type="match status" value="2"/>
</dbReference>
<evidence type="ECO:0000256" key="10">
    <source>
        <dbReference type="ARBA" id="ARBA00022840"/>
    </source>
</evidence>
<evidence type="ECO:0000256" key="5">
    <source>
        <dbReference type="ARBA" id="ARBA00022692"/>
    </source>
</evidence>
<feature type="region of interest" description="Disordered" evidence="19">
    <location>
        <begin position="1031"/>
        <end position="1060"/>
    </location>
</feature>
<dbReference type="SUPFAM" id="SSF56784">
    <property type="entry name" value="HAD-like"/>
    <property type="match status" value="2"/>
</dbReference>
<keyword evidence="12" id="KW-1278">Translocase</keyword>
<dbReference type="STRING" id="1314771.A0A197K104"/>
<dbReference type="GO" id="GO:0043682">
    <property type="term" value="F:P-type divalent copper transporter activity"/>
    <property type="evidence" value="ECO:0007669"/>
    <property type="project" value="TreeGrafter"/>
</dbReference>
<dbReference type="InterPro" id="IPR023299">
    <property type="entry name" value="ATPase_P-typ_cyto_dom_N"/>
</dbReference>
<dbReference type="InterPro" id="IPR018303">
    <property type="entry name" value="ATPase_P-typ_P_site"/>
</dbReference>
<evidence type="ECO:0000256" key="11">
    <source>
        <dbReference type="ARBA" id="ARBA00022842"/>
    </source>
</evidence>
<dbReference type="GO" id="GO:0005507">
    <property type="term" value="F:copper ion binding"/>
    <property type="evidence" value="ECO:0007669"/>
    <property type="project" value="InterPro"/>
</dbReference>
<dbReference type="Gene3D" id="3.40.1110.10">
    <property type="entry name" value="Calcium-transporting ATPase, cytoplasmic domain N"/>
    <property type="match status" value="2"/>
</dbReference>
<dbReference type="SUPFAM" id="SSF55008">
    <property type="entry name" value="HMA, heavy metal-associated domain"/>
    <property type="match status" value="3"/>
</dbReference>
<evidence type="ECO:0000256" key="13">
    <source>
        <dbReference type="ARBA" id="ARBA00022989"/>
    </source>
</evidence>
<evidence type="ECO:0000256" key="19">
    <source>
        <dbReference type="SAM" id="MobiDB-lite"/>
    </source>
</evidence>
<reference evidence="21 22" key="1">
    <citation type="submission" date="2016-05" db="EMBL/GenBank/DDBJ databases">
        <title>Genome sequencing reveals origins of a unique bacterial endosymbiosis in the earliest lineages of terrestrial Fungi.</title>
        <authorList>
            <consortium name="DOE Joint Genome Institute"/>
            <person name="Uehling J."/>
            <person name="Gryganskyi A."/>
            <person name="Hameed K."/>
            <person name="Tschaplinski T."/>
            <person name="Misztal P."/>
            <person name="Wu S."/>
            <person name="Desiro A."/>
            <person name="Vande Pol N."/>
            <person name="Du Z.-Y."/>
            <person name="Zienkiewicz A."/>
            <person name="Zienkiewicz K."/>
            <person name="Morin E."/>
            <person name="Tisserant E."/>
            <person name="Splivallo R."/>
            <person name="Hainaut M."/>
            <person name="Henrissat B."/>
            <person name="Ohm R."/>
            <person name="Kuo A."/>
            <person name="Yan J."/>
            <person name="Lipzen A."/>
            <person name="Nolan M."/>
            <person name="Labutti K."/>
            <person name="Barry K."/>
            <person name="Goldstein A."/>
            <person name="Labbe J."/>
            <person name="Schadt C."/>
            <person name="Tuskan G."/>
            <person name="Grigoriev I."/>
            <person name="Martin F."/>
            <person name="Vilgalys R."/>
            <person name="Bonito G."/>
        </authorList>
    </citation>
    <scope>NUCLEOTIDE SEQUENCE [LARGE SCALE GENOMIC DNA]</scope>
    <source>
        <strain evidence="21 22">AG-77</strain>
    </source>
</reference>
<dbReference type="PRINTS" id="PR00942">
    <property type="entry name" value="CUATPASEI"/>
</dbReference>
<dbReference type="CDD" id="cd02094">
    <property type="entry name" value="P-type_ATPase_Cu-like"/>
    <property type="match status" value="1"/>
</dbReference>
<dbReference type="NCBIfam" id="TIGR01525">
    <property type="entry name" value="ATPase-IB_hvy"/>
    <property type="match status" value="1"/>
</dbReference>
<accession>A0A197K104</accession>
<keyword evidence="14" id="KW-0186">Copper</keyword>
<evidence type="ECO:0000256" key="9">
    <source>
        <dbReference type="ARBA" id="ARBA00022796"/>
    </source>
</evidence>
<protein>
    <recommendedName>
        <fullName evidence="3">P-type Cu(+) transporter</fullName>
        <ecNumber evidence="3">7.2.2.8</ecNumber>
    </recommendedName>
    <alternativeName>
        <fullName evidence="17">Cu(2+)-ATPase</fullName>
    </alternativeName>
</protein>
<feature type="transmembrane region" description="Helical" evidence="18">
    <location>
        <begin position="409"/>
        <end position="428"/>
    </location>
</feature>
<evidence type="ECO:0000256" key="18">
    <source>
        <dbReference type="RuleBase" id="RU362081"/>
    </source>
</evidence>
<evidence type="ECO:0000256" key="15">
    <source>
        <dbReference type="ARBA" id="ARBA00023065"/>
    </source>
</evidence>
<gene>
    <name evidence="21" type="ORF">K457DRAFT_17393</name>
</gene>
<evidence type="ECO:0000256" key="2">
    <source>
        <dbReference type="ARBA" id="ARBA00006024"/>
    </source>
</evidence>
<organism evidence="21 22">
    <name type="scientific">Linnemannia elongata AG-77</name>
    <dbReference type="NCBI Taxonomy" id="1314771"/>
    <lineage>
        <taxon>Eukaryota</taxon>
        <taxon>Fungi</taxon>
        <taxon>Fungi incertae sedis</taxon>
        <taxon>Mucoromycota</taxon>
        <taxon>Mortierellomycotina</taxon>
        <taxon>Mortierellomycetes</taxon>
        <taxon>Mortierellales</taxon>
        <taxon>Mortierellaceae</taxon>
        <taxon>Linnemannia</taxon>
    </lineage>
</organism>
<dbReference type="FunFam" id="3.30.70.100:FF:000001">
    <property type="entry name" value="ATPase copper transporting beta"/>
    <property type="match status" value="1"/>
</dbReference>
<dbReference type="Proteomes" id="UP000078512">
    <property type="component" value="Unassembled WGS sequence"/>
</dbReference>
<dbReference type="SUPFAM" id="SSF81653">
    <property type="entry name" value="Calcium ATPase, transduction domain A"/>
    <property type="match status" value="1"/>
</dbReference>
<keyword evidence="6 18" id="KW-0479">Metal-binding</keyword>
<comment type="subcellular location">
    <subcellularLocation>
        <location evidence="1">Endomembrane system</location>
        <topology evidence="1">Multi-pass membrane protein</topology>
    </subcellularLocation>
    <subcellularLocation>
        <location evidence="18">Membrane</location>
    </subcellularLocation>
</comment>
<feature type="transmembrane region" description="Helical" evidence="18">
    <location>
        <begin position="654"/>
        <end position="677"/>
    </location>
</feature>
<dbReference type="Gene3D" id="2.70.150.10">
    <property type="entry name" value="Calcium-transporting ATPase, cytoplasmic transduction domain A"/>
    <property type="match status" value="1"/>
</dbReference>
<proteinExistence type="inferred from homology"/>
<dbReference type="GO" id="GO:0055070">
    <property type="term" value="P:copper ion homeostasis"/>
    <property type="evidence" value="ECO:0007669"/>
    <property type="project" value="TreeGrafter"/>
</dbReference>
<dbReference type="Pfam" id="PF00403">
    <property type="entry name" value="HMA"/>
    <property type="match status" value="3"/>
</dbReference>
<keyword evidence="11" id="KW-0460">Magnesium</keyword>
<evidence type="ECO:0000313" key="21">
    <source>
        <dbReference type="EMBL" id="OAQ31292.1"/>
    </source>
</evidence>
<dbReference type="InterPro" id="IPR001757">
    <property type="entry name" value="P_typ_ATPase"/>
</dbReference>
<feature type="domain" description="HMA" evidence="20">
    <location>
        <begin position="18"/>
        <end position="86"/>
    </location>
</feature>
<comment type="similarity">
    <text evidence="2 18">Belongs to the cation transport ATPase (P-type) (TC 3.A.3) family. Type IB subfamily.</text>
</comment>
<dbReference type="PRINTS" id="PR00119">
    <property type="entry name" value="CATATPASE"/>
</dbReference>
<dbReference type="InterPro" id="IPR027256">
    <property type="entry name" value="P-typ_ATPase_IB"/>
</dbReference>
<keyword evidence="10 18" id="KW-0067">ATP-binding</keyword>
<dbReference type="EMBL" id="KV442030">
    <property type="protein sequence ID" value="OAQ31292.1"/>
    <property type="molecule type" value="Genomic_DNA"/>
</dbReference>
<dbReference type="PANTHER" id="PTHR43520:SF8">
    <property type="entry name" value="P-TYPE CU(+) TRANSPORTER"/>
    <property type="match status" value="1"/>
</dbReference>
<dbReference type="InterPro" id="IPR006122">
    <property type="entry name" value="HMA_Cu_ion-bd"/>
</dbReference>
<dbReference type="GO" id="GO:0005524">
    <property type="term" value="F:ATP binding"/>
    <property type="evidence" value="ECO:0007669"/>
    <property type="project" value="UniProtKB-UniRule"/>
</dbReference>
<feature type="transmembrane region" description="Helical" evidence="18">
    <location>
        <begin position="457"/>
        <end position="475"/>
    </location>
</feature>
<feature type="transmembrane region" description="Helical" evidence="18">
    <location>
        <begin position="371"/>
        <end position="388"/>
    </location>
</feature>
<dbReference type="FunFam" id="2.70.150.10:FF:000002">
    <property type="entry name" value="Copper-transporting ATPase 1, putative"/>
    <property type="match status" value="1"/>
</dbReference>
<evidence type="ECO:0000256" key="4">
    <source>
        <dbReference type="ARBA" id="ARBA00022448"/>
    </source>
</evidence>
<dbReference type="InterPro" id="IPR036163">
    <property type="entry name" value="HMA_dom_sf"/>
</dbReference>
<keyword evidence="9" id="KW-0187">Copper transport</keyword>
<dbReference type="PROSITE" id="PS01047">
    <property type="entry name" value="HMA_1"/>
    <property type="match status" value="3"/>
</dbReference>
<evidence type="ECO:0000256" key="3">
    <source>
        <dbReference type="ARBA" id="ARBA00012517"/>
    </source>
</evidence>
<dbReference type="InterPro" id="IPR006121">
    <property type="entry name" value="HMA_dom"/>
</dbReference>
<keyword evidence="4" id="KW-0813">Transport</keyword>
<keyword evidence="8 18" id="KW-0547">Nucleotide-binding</keyword>
<dbReference type="GO" id="GO:0016020">
    <property type="term" value="C:membrane"/>
    <property type="evidence" value="ECO:0007669"/>
    <property type="project" value="UniProtKB-SubCell"/>
</dbReference>
<feature type="transmembrane region" description="Helical" evidence="18">
    <location>
        <begin position="618"/>
        <end position="642"/>
    </location>
</feature>
<dbReference type="Gene3D" id="3.40.50.1000">
    <property type="entry name" value="HAD superfamily/HAD-like"/>
    <property type="match status" value="1"/>
</dbReference>
<dbReference type="InterPro" id="IPR023298">
    <property type="entry name" value="ATPase_P-typ_TM_dom_sf"/>
</dbReference>
<evidence type="ECO:0000256" key="17">
    <source>
        <dbReference type="ARBA" id="ARBA00080126"/>
    </source>
</evidence>
<evidence type="ECO:0000256" key="6">
    <source>
        <dbReference type="ARBA" id="ARBA00022723"/>
    </source>
</evidence>
<dbReference type="PROSITE" id="PS50846">
    <property type="entry name" value="HMA_2"/>
    <property type="match status" value="3"/>
</dbReference>
<dbReference type="EC" id="7.2.2.8" evidence="3"/>
<dbReference type="SUPFAM" id="SSF81660">
    <property type="entry name" value="Metal cation-transporting ATPase, ATP-binding domain N"/>
    <property type="match status" value="1"/>
</dbReference>
<dbReference type="GO" id="GO:0012505">
    <property type="term" value="C:endomembrane system"/>
    <property type="evidence" value="ECO:0007669"/>
    <property type="project" value="UniProtKB-SubCell"/>
</dbReference>
<keyword evidence="13 18" id="KW-1133">Transmembrane helix</keyword>
<sequence length="1199" mass="127193">MDSSLQVIVTDTTPARLQKATIGIQGMTCASCVKAIEDSLKLLPSVQPGSVAVNLLLGSATLMASPELCPVELLTETVDNAGYDVTACSYAEDFSQFTTAAKKTTAVAGSGKVTGSSVLHRVSLNISGMFCGSCSSKVENLLKSLDGVNPTSVNVSFSTGHAQFEYWIQSSSSSSSSTTTSSTTTTLTPGAIADKIRELGFEADHIKTEKIVDDDQRTVLSTMEEPGSGEGAPALTTTRLDISGMTCASCVSAIESSLMGLEGIYQVQVNLLAKSGVFIHDPTIIGVRDLMSAVEDTGFDVSLAPDDALLNKNALQEKIKREELLLRRRLLLSLVFAVPMFIVSMVFMMMLPKTNPIRVGLMKEVTPGLRVQDVVLFVLATPVQFWLAQPFYRKAYRALRYTRTANMETLVALGTSVAYFASLGSIIANMVSQKKPASAHDGMGMGGGEKQESMTNAGIDFFETAVFLITFINLGKWLEAMAKGKTAETITKLMDLQPETATLVKADETLEEIPASLIQVGDILMVNAGSRIPCDGLLWKGNTMVDEAMITGESLPVQKTERKSKVISASINLSAVIQVKATRVGKDTTLSRIIQLVQDAQASPKAPIEALGDKISGVFVPVVILLALLTFAGWVIAGRVGAIPDGWIPEGESYWVYATLYAVAVLVIACPCALGLASPAAVMVGTGVAAKHGILVKGGGFALEMAKRLDVVVFDKTGTLTTGKPKMTDSWTLPTVTEDDTKMILQMLGKVESGSNHPVALAVAKGAADLLYKANPSSLASKANLPEEDEDEEESEARVLQKQFNHVKIAHMREVAGRGLSATVTLGDTLHLKGYGHFRALNVLVGNEKWMEENGASYPNSVARKDREAELGLWQSQGKSVVLCAVHPAVNNSSPSGSSSSSGRVSIDAASSIQSEKTTCKCELCECIDCNCTTPTHHGKTLAPIIVAQVAVADTARPEAAEVIAGLAAQGIETWMLTGDHPITAQAIAQQLGITRVMAGVLPEDKANKVKQLQQAGRRASSSSASARWRKIIGGGGRKPTSSVELGPVSASTSTPPQDATTQFRAMRPAIVAMVGDGINDSPALAQANLGISVGSATDIAIEAASIVLLRDTLTDLLVMRDLARTVVRRIQINFCWAFMYNAVMIPIAAGVLVAWNRSAVIGPTWAGLAMAASSVSVVLSSLRLRSYHYRAPKSSTRQ</sequence>
<feature type="transmembrane region" description="Helical" evidence="18">
    <location>
        <begin position="330"/>
        <end position="351"/>
    </location>
</feature>
<keyword evidence="22" id="KW-1185">Reference proteome</keyword>
<keyword evidence="5 18" id="KW-0812">Transmembrane</keyword>
<dbReference type="PROSITE" id="PS00154">
    <property type="entry name" value="ATPASE_E1_E2"/>
    <property type="match status" value="1"/>
</dbReference>
<dbReference type="CDD" id="cd00371">
    <property type="entry name" value="HMA"/>
    <property type="match status" value="3"/>
</dbReference>
<dbReference type="NCBIfam" id="TIGR01494">
    <property type="entry name" value="ATPase_P-type"/>
    <property type="match status" value="1"/>
</dbReference>
<dbReference type="GO" id="GO:0016887">
    <property type="term" value="F:ATP hydrolysis activity"/>
    <property type="evidence" value="ECO:0007669"/>
    <property type="project" value="InterPro"/>
</dbReference>
<feature type="transmembrane region" description="Helical" evidence="18">
    <location>
        <begin position="1135"/>
        <end position="1156"/>
    </location>
</feature>
<dbReference type="InterPro" id="IPR059000">
    <property type="entry name" value="ATPase_P-type_domA"/>
</dbReference>
<feature type="compositionally biased region" description="Polar residues" evidence="19">
    <location>
        <begin position="1040"/>
        <end position="1060"/>
    </location>
</feature>
<dbReference type="SUPFAM" id="SSF81665">
    <property type="entry name" value="Calcium ATPase, transmembrane domain M"/>
    <property type="match status" value="1"/>
</dbReference>
<evidence type="ECO:0000256" key="7">
    <source>
        <dbReference type="ARBA" id="ARBA00022737"/>
    </source>
</evidence>
<dbReference type="Gene3D" id="3.30.70.100">
    <property type="match status" value="3"/>
</dbReference>
<dbReference type="AlphaFoldDB" id="A0A197K104"/>
<dbReference type="OrthoDB" id="432719at2759"/>
<evidence type="ECO:0000256" key="16">
    <source>
        <dbReference type="ARBA" id="ARBA00023136"/>
    </source>
</evidence>
<dbReference type="Pfam" id="PF00122">
    <property type="entry name" value="E1-E2_ATPase"/>
    <property type="match status" value="1"/>
</dbReference>
<feature type="domain" description="HMA" evidence="20">
    <location>
        <begin position="120"/>
        <end position="204"/>
    </location>
</feature>
<dbReference type="PANTHER" id="PTHR43520">
    <property type="entry name" value="ATP7, ISOFORM B"/>
    <property type="match status" value="1"/>
</dbReference>
<evidence type="ECO:0000256" key="8">
    <source>
        <dbReference type="ARBA" id="ARBA00022741"/>
    </source>
</evidence>
<evidence type="ECO:0000256" key="14">
    <source>
        <dbReference type="ARBA" id="ARBA00023008"/>
    </source>
</evidence>
<dbReference type="InterPro" id="IPR036412">
    <property type="entry name" value="HAD-like_sf"/>
</dbReference>
<dbReference type="InterPro" id="IPR008250">
    <property type="entry name" value="ATPase_P-typ_transduc_dom_A_sf"/>
</dbReference>
<feature type="domain" description="HMA" evidence="20">
    <location>
        <begin position="236"/>
        <end position="302"/>
    </location>
</feature>
<dbReference type="GO" id="GO:0140581">
    <property type="term" value="F:P-type monovalent copper transporter activity"/>
    <property type="evidence" value="ECO:0007669"/>
    <property type="project" value="UniProtKB-EC"/>
</dbReference>
<keyword evidence="7" id="KW-0677">Repeat</keyword>
<keyword evidence="15" id="KW-0406">Ion transport</keyword>
<dbReference type="InterPro" id="IPR023214">
    <property type="entry name" value="HAD_sf"/>
</dbReference>
<keyword evidence="16 18" id="KW-0472">Membrane</keyword>
<dbReference type="NCBIfam" id="TIGR00003">
    <property type="entry name" value="copper ion binding protein"/>
    <property type="match status" value="1"/>
</dbReference>
<feature type="transmembrane region" description="Helical" evidence="18">
    <location>
        <begin position="1162"/>
        <end position="1185"/>
    </location>
</feature>
<evidence type="ECO:0000256" key="12">
    <source>
        <dbReference type="ARBA" id="ARBA00022967"/>
    </source>
</evidence>
<dbReference type="InterPro" id="IPR017969">
    <property type="entry name" value="Heavy-metal-associated_CS"/>
</dbReference>
<evidence type="ECO:0000313" key="22">
    <source>
        <dbReference type="Proteomes" id="UP000078512"/>
    </source>
</evidence>
<name>A0A197K104_9FUNG</name>
<evidence type="ECO:0000259" key="20">
    <source>
        <dbReference type="PROSITE" id="PS50846"/>
    </source>
</evidence>
<evidence type="ECO:0000256" key="1">
    <source>
        <dbReference type="ARBA" id="ARBA00004127"/>
    </source>
</evidence>